<dbReference type="Proteomes" id="UP000255269">
    <property type="component" value="Unassembled WGS sequence"/>
</dbReference>
<dbReference type="AlphaFoldDB" id="A0A377Q299"/>
<dbReference type="RefSeq" id="WP_115057353.1">
    <property type="nucleotide sequence ID" value="NZ_UGJF01000002.1"/>
</dbReference>
<evidence type="ECO:0000313" key="2">
    <source>
        <dbReference type="EMBL" id="STQ88967.1"/>
    </source>
</evidence>
<proteinExistence type="predicted"/>
<organism evidence="2 3">
    <name type="scientific">Helicobacter pullorum</name>
    <dbReference type="NCBI Taxonomy" id="35818"/>
    <lineage>
        <taxon>Bacteria</taxon>
        <taxon>Pseudomonadati</taxon>
        <taxon>Campylobacterota</taxon>
        <taxon>Epsilonproteobacteria</taxon>
        <taxon>Campylobacterales</taxon>
        <taxon>Helicobacteraceae</taxon>
        <taxon>Helicobacter</taxon>
    </lineage>
</organism>
<feature type="compositionally biased region" description="Low complexity" evidence="1">
    <location>
        <begin position="1"/>
        <end position="42"/>
    </location>
</feature>
<dbReference type="EMBL" id="UGJF01000002">
    <property type="protein sequence ID" value="STQ88967.1"/>
    <property type="molecule type" value="Genomic_DNA"/>
</dbReference>
<feature type="region of interest" description="Disordered" evidence="1">
    <location>
        <begin position="1"/>
        <end position="45"/>
    </location>
</feature>
<protein>
    <submittedName>
        <fullName evidence="2">Uncharacterized protein</fullName>
    </submittedName>
</protein>
<gene>
    <name evidence="2" type="ORF">NCTC13156_01774</name>
</gene>
<sequence length="204" mass="23185">MNQTQQENNGYQNNGAYNNQSNNGNVQNAENNNGGKNPNKQQKPSPFIRIVEIDKTSPIQNKIFEAYQEIKKTNKEKELALNIDYYNELATKTNELINMQKSSEAGQTKASVSLDMINDMITIFSQKAQQEEYKSKAAPRTSTKTSGDEKLLSEINILKEQIGQILTLTTELATVILNNNTQKEDVFQSMKQENENQYNQMGHR</sequence>
<evidence type="ECO:0000313" key="3">
    <source>
        <dbReference type="Proteomes" id="UP000255269"/>
    </source>
</evidence>
<evidence type="ECO:0000256" key="1">
    <source>
        <dbReference type="SAM" id="MobiDB-lite"/>
    </source>
</evidence>
<name>A0A377Q299_9HELI</name>
<reference evidence="2 3" key="1">
    <citation type="submission" date="2018-06" db="EMBL/GenBank/DDBJ databases">
        <authorList>
            <consortium name="Pathogen Informatics"/>
            <person name="Doyle S."/>
        </authorList>
    </citation>
    <scope>NUCLEOTIDE SEQUENCE [LARGE SCALE GENOMIC DNA]</scope>
    <source>
        <strain evidence="2 3">NCTC13156</strain>
    </source>
</reference>
<accession>A0A377Q299</accession>